<dbReference type="Gene3D" id="2.40.37.10">
    <property type="entry name" value="Lyase, Ornithine Decarboxylase, Chain A, domain 1"/>
    <property type="match status" value="1"/>
</dbReference>
<evidence type="ECO:0000256" key="10">
    <source>
        <dbReference type="SAM" id="MobiDB-lite"/>
    </source>
</evidence>
<dbReference type="InterPro" id="IPR020622">
    <property type="entry name" value="Ala_racemase_pyridoxalP-BS"/>
</dbReference>
<dbReference type="Pfam" id="PF01168">
    <property type="entry name" value="Ala_racemase_N"/>
    <property type="match status" value="1"/>
</dbReference>
<evidence type="ECO:0000313" key="12">
    <source>
        <dbReference type="EMBL" id="GAK45770.1"/>
    </source>
</evidence>
<dbReference type="PANTHER" id="PTHR30511:SF0">
    <property type="entry name" value="ALANINE RACEMASE, CATABOLIC-RELATED"/>
    <property type="match status" value="1"/>
</dbReference>
<dbReference type="GO" id="GO:0030632">
    <property type="term" value="P:D-alanine biosynthetic process"/>
    <property type="evidence" value="ECO:0007669"/>
    <property type="project" value="UniProtKB-UniRule"/>
</dbReference>
<dbReference type="PANTHER" id="PTHR30511">
    <property type="entry name" value="ALANINE RACEMASE"/>
    <property type="match status" value="1"/>
</dbReference>
<comment type="function">
    <text evidence="7">Catalyzes the interconversion of L-alanine and D-alanine. May also act on other amino acids.</text>
</comment>
<comment type="catalytic activity">
    <reaction evidence="1 7">
        <text>L-alanine = D-alanine</text>
        <dbReference type="Rhea" id="RHEA:20249"/>
        <dbReference type="ChEBI" id="CHEBI:57416"/>
        <dbReference type="ChEBI" id="CHEBI:57972"/>
        <dbReference type="EC" id="5.1.1.1"/>
    </reaction>
</comment>
<dbReference type="NCBIfam" id="TIGR00492">
    <property type="entry name" value="alr"/>
    <property type="match status" value="1"/>
</dbReference>
<reference evidence="12 13" key="1">
    <citation type="submission" date="2014-07" db="EMBL/GenBank/DDBJ databases">
        <title>Tepidicaulis marinum gen. nov., sp. nov., a novel marine bacterium denitrifying nitrate to nitrous oxide strictly under microaerobic conditions.</title>
        <authorList>
            <person name="Takeuchi M."/>
            <person name="Yamagishi T."/>
            <person name="Kamagata Y."/>
            <person name="Oshima K."/>
            <person name="Hattori M."/>
            <person name="Katayama T."/>
            <person name="Hanada S."/>
            <person name="Tamaki H."/>
            <person name="Marumo K."/>
            <person name="Maeda H."/>
            <person name="Nedachi M."/>
            <person name="Iwasaki W."/>
            <person name="Suwa Y."/>
            <person name="Sakata S."/>
        </authorList>
    </citation>
    <scope>NUCLEOTIDE SEQUENCE [LARGE SCALE GENOMIC DNA]</scope>
    <source>
        <strain evidence="12 13">MA2</strain>
    </source>
</reference>
<feature type="binding site" evidence="7 9">
    <location>
        <position position="146"/>
    </location>
    <ligand>
        <name>substrate</name>
    </ligand>
</feature>
<comment type="cofactor">
    <cofactor evidence="2 7 8">
        <name>pyridoxal 5'-phosphate</name>
        <dbReference type="ChEBI" id="CHEBI:597326"/>
    </cofactor>
</comment>
<evidence type="ECO:0000256" key="8">
    <source>
        <dbReference type="PIRSR" id="PIRSR600821-50"/>
    </source>
</evidence>
<dbReference type="AlphaFoldDB" id="A0A081BCK2"/>
<dbReference type="PROSITE" id="PS00395">
    <property type="entry name" value="ALANINE_RACEMASE"/>
    <property type="match status" value="1"/>
</dbReference>
<keyword evidence="6 7" id="KW-0413">Isomerase</keyword>
<dbReference type="InterPro" id="IPR029066">
    <property type="entry name" value="PLP-binding_barrel"/>
</dbReference>
<dbReference type="PRINTS" id="PR00992">
    <property type="entry name" value="ALARACEMASE"/>
</dbReference>
<feature type="active site" description="Proton acceptor; specific for D-alanine" evidence="7">
    <location>
        <position position="49"/>
    </location>
</feature>
<dbReference type="HAMAP" id="MF_01201">
    <property type="entry name" value="Ala_racemase"/>
    <property type="match status" value="1"/>
</dbReference>
<sequence>MSRTPDDIDPALALAASGSSLTIDLGAVAENYRRIAKEAGAAQTAACVKADAYGLGMEKVAPVLAEAGCADFFVAEPLEGVRLRALLPQARIYVLDGFFPGAGPLYADHKLVPVLATRAQIEDWLAFTQSAGKLPAGLHLDTGINRLGLEKDEAGWLLANEAARRALEVDLVMSHLACAEEPESEMNKRQLERFAAFRAAFPKARASLCNTAGVFLGPDYHFDLVRPGIGLYGGNPMHEHRESPFKPVVYASGRILQVRHLEAGETVGYGATFTAPGPMRIATIAVGYGDGFFRRVGDQKPQAEVVICGRRVPLAGRVSMDLITADVSALPKDLPKVGDMAEILGARVSIDHLATAAGTIGYEVLTRLGNRYHRTYKPAVSGHPAPHGAAAPAPLAQQSSGDET</sequence>
<evidence type="ECO:0000256" key="9">
    <source>
        <dbReference type="PIRSR" id="PIRSR600821-52"/>
    </source>
</evidence>
<dbReference type="eggNOG" id="COG0787">
    <property type="taxonomic scope" value="Bacteria"/>
</dbReference>
<dbReference type="SUPFAM" id="SSF51419">
    <property type="entry name" value="PLP-binding barrel"/>
    <property type="match status" value="1"/>
</dbReference>
<evidence type="ECO:0000256" key="7">
    <source>
        <dbReference type="HAMAP-Rule" id="MF_01201"/>
    </source>
</evidence>
<feature type="modified residue" description="N6-(pyridoxal phosphate)lysine" evidence="7 8">
    <location>
        <position position="49"/>
    </location>
</feature>
<dbReference type="GO" id="GO:0030170">
    <property type="term" value="F:pyridoxal phosphate binding"/>
    <property type="evidence" value="ECO:0007669"/>
    <property type="project" value="UniProtKB-UniRule"/>
</dbReference>
<dbReference type="Proteomes" id="UP000028702">
    <property type="component" value="Unassembled WGS sequence"/>
</dbReference>
<feature type="active site" description="Proton acceptor; specific for L-alanine" evidence="7">
    <location>
        <position position="269"/>
    </location>
</feature>
<gene>
    <name evidence="12" type="ORF">M2A_2269</name>
</gene>
<evidence type="ECO:0000256" key="4">
    <source>
        <dbReference type="ARBA" id="ARBA00013089"/>
    </source>
</evidence>
<evidence type="ECO:0000256" key="6">
    <source>
        <dbReference type="ARBA" id="ARBA00023235"/>
    </source>
</evidence>
<feature type="region of interest" description="Disordered" evidence="10">
    <location>
        <begin position="377"/>
        <end position="404"/>
    </location>
</feature>
<dbReference type="Pfam" id="PF00842">
    <property type="entry name" value="Ala_racemase_C"/>
    <property type="match status" value="1"/>
</dbReference>
<name>A0A081BCK2_9HYPH</name>
<feature type="domain" description="Alanine racemase C-terminal" evidence="11">
    <location>
        <begin position="248"/>
        <end position="377"/>
    </location>
</feature>
<dbReference type="UniPathway" id="UPA00042">
    <property type="reaction ID" value="UER00497"/>
</dbReference>
<protein>
    <recommendedName>
        <fullName evidence="4 7">Alanine racemase</fullName>
        <ecNumber evidence="4 7">5.1.1.1</ecNumber>
    </recommendedName>
</protein>
<dbReference type="InterPro" id="IPR011079">
    <property type="entry name" value="Ala_racemase_C"/>
</dbReference>
<keyword evidence="5 7" id="KW-0663">Pyridoxal phosphate</keyword>
<feature type="compositionally biased region" description="Low complexity" evidence="10">
    <location>
        <begin position="378"/>
        <end position="404"/>
    </location>
</feature>
<dbReference type="InterPro" id="IPR000821">
    <property type="entry name" value="Ala_racemase"/>
</dbReference>
<comment type="similarity">
    <text evidence="3 7">Belongs to the alanine racemase family.</text>
</comment>
<feature type="binding site" evidence="7 9">
    <location>
        <position position="320"/>
    </location>
    <ligand>
        <name>substrate</name>
    </ligand>
</feature>
<dbReference type="GO" id="GO:0008784">
    <property type="term" value="F:alanine racemase activity"/>
    <property type="evidence" value="ECO:0007669"/>
    <property type="project" value="UniProtKB-UniRule"/>
</dbReference>
<evidence type="ECO:0000256" key="2">
    <source>
        <dbReference type="ARBA" id="ARBA00001933"/>
    </source>
</evidence>
<dbReference type="InterPro" id="IPR001608">
    <property type="entry name" value="Ala_racemase_N"/>
</dbReference>
<dbReference type="Gene3D" id="3.20.20.10">
    <property type="entry name" value="Alanine racemase"/>
    <property type="match status" value="1"/>
</dbReference>
<proteinExistence type="inferred from homology"/>
<evidence type="ECO:0000256" key="5">
    <source>
        <dbReference type="ARBA" id="ARBA00022898"/>
    </source>
</evidence>
<dbReference type="GO" id="GO:0005829">
    <property type="term" value="C:cytosol"/>
    <property type="evidence" value="ECO:0007669"/>
    <property type="project" value="TreeGrafter"/>
</dbReference>
<evidence type="ECO:0000256" key="3">
    <source>
        <dbReference type="ARBA" id="ARBA00007880"/>
    </source>
</evidence>
<keyword evidence="13" id="KW-1185">Reference proteome</keyword>
<evidence type="ECO:0000259" key="11">
    <source>
        <dbReference type="SMART" id="SM01005"/>
    </source>
</evidence>
<dbReference type="SUPFAM" id="SSF50621">
    <property type="entry name" value="Alanine racemase C-terminal domain-like"/>
    <property type="match status" value="1"/>
</dbReference>
<dbReference type="EMBL" id="BBIO01000012">
    <property type="protein sequence ID" value="GAK45770.1"/>
    <property type="molecule type" value="Genomic_DNA"/>
</dbReference>
<evidence type="ECO:0000256" key="1">
    <source>
        <dbReference type="ARBA" id="ARBA00000316"/>
    </source>
</evidence>
<organism evidence="12 13">
    <name type="scientific">Tepidicaulis marinus</name>
    <dbReference type="NCBI Taxonomy" id="1333998"/>
    <lineage>
        <taxon>Bacteria</taxon>
        <taxon>Pseudomonadati</taxon>
        <taxon>Pseudomonadota</taxon>
        <taxon>Alphaproteobacteria</taxon>
        <taxon>Hyphomicrobiales</taxon>
        <taxon>Parvibaculaceae</taxon>
        <taxon>Tepidicaulis</taxon>
    </lineage>
</organism>
<accession>A0A081BCK2</accession>
<dbReference type="EC" id="5.1.1.1" evidence="4 7"/>
<evidence type="ECO:0000313" key="13">
    <source>
        <dbReference type="Proteomes" id="UP000028702"/>
    </source>
</evidence>
<dbReference type="STRING" id="1333998.M2A_2269"/>
<comment type="pathway">
    <text evidence="7">Amino-acid biosynthesis; D-alanine biosynthesis; D-alanine from L-alanine: step 1/1.</text>
</comment>
<dbReference type="InterPro" id="IPR009006">
    <property type="entry name" value="Ala_racemase/Decarboxylase_C"/>
</dbReference>
<dbReference type="RefSeq" id="WP_052379424.1">
    <property type="nucleotide sequence ID" value="NZ_BBIO01000012.1"/>
</dbReference>
<comment type="caution">
    <text evidence="12">The sequence shown here is derived from an EMBL/GenBank/DDBJ whole genome shotgun (WGS) entry which is preliminary data.</text>
</comment>
<dbReference type="CDD" id="cd00430">
    <property type="entry name" value="PLPDE_III_AR"/>
    <property type="match status" value="1"/>
</dbReference>
<dbReference type="SMART" id="SM01005">
    <property type="entry name" value="Ala_racemase_C"/>
    <property type="match status" value="1"/>
</dbReference>